<dbReference type="CDD" id="cd07724">
    <property type="entry name" value="POD-like_MBL-fold"/>
    <property type="match status" value="1"/>
</dbReference>
<dbReference type="CDD" id="cd14503">
    <property type="entry name" value="PTP-bact"/>
    <property type="match status" value="1"/>
</dbReference>
<dbReference type="RefSeq" id="WP_094544169.1">
    <property type="nucleotide sequence ID" value="NZ_JBHEEM010000005.1"/>
</dbReference>
<dbReference type="Pfam" id="PF00753">
    <property type="entry name" value="Lactamase_B"/>
    <property type="match status" value="1"/>
</dbReference>
<dbReference type="SUPFAM" id="SSF56281">
    <property type="entry name" value="Metallo-hydrolase/oxidoreductase"/>
    <property type="match status" value="1"/>
</dbReference>
<dbReference type="NCBIfam" id="TIGR01244">
    <property type="entry name" value="TIGR01244 family sulfur transferase"/>
    <property type="match status" value="1"/>
</dbReference>
<evidence type="ECO:0000256" key="1">
    <source>
        <dbReference type="ARBA" id="ARBA00022723"/>
    </source>
</evidence>
<accession>A0A256G9A7</accession>
<dbReference type="GO" id="GO:0070813">
    <property type="term" value="P:hydrogen sulfide metabolic process"/>
    <property type="evidence" value="ECO:0007669"/>
    <property type="project" value="TreeGrafter"/>
</dbReference>
<keyword evidence="1" id="KW-0479">Metal-binding</keyword>
<dbReference type="SMART" id="SM00849">
    <property type="entry name" value="Lactamase_B"/>
    <property type="match status" value="1"/>
</dbReference>
<dbReference type="GO" id="GO:0006749">
    <property type="term" value="P:glutathione metabolic process"/>
    <property type="evidence" value="ECO:0007669"/>
    <property type="project" value="InterPro"/>
</dbReference>
<dbReference type="GO" id="GO:0050313">
    <property type="term" value="F:sulfur dioxygenase activity"/>
    <property type="evidence" value="ECO:0007669"/>
    <property type="project" value="InterPro"/>
</dbReference>
<dbReference type="InterPro" id="IPR029021">
    <property type="entry name" value="Prot-tyrosine_phosphatase-like"/>
</dbReference>
<dbReference type="Proteomes" id="UP000216188">
    <property type="component" value="Unassembled WGS sequence"/>
</dbReference>
<gene>
    <name evidence="3" type="ORF">CEV34_3706</name>
</gene>
<proteinExistence type="predicted"/>
<evidence type="ECO:0000313" key="4">
    <source>
        <dbReference type="Proteomes" id="UP000216188"/>
    </source>
</evidence>
<reference evidence="3 4" key="1">
    <citation type="submission" date="2017-07" db="EMBL/GenBank/DDBJ databases">
        <title>Phylogenetic study on the rhizospheric bacterium Ochrobactrum sp. A44.</title>
        <authorList>
            <person name="Krzyzanowska D.M."/>
            <person name="Ossowicki A."/>
            <person name="Rajewska M."/>
            <person name="Maciag T."/>
            <person name="Kaczynski Z."/>
            <person name="Czerwicka M."/>
            <person name="Jafra S."/>
        </authorList>
    </citation>
    <scope>NUCLEOTIDE SEQUENCE [LARGE SCALE GENOMIC DNA]</scope>
    <source>
        <strain evidence="3 4">CCUG 30717</strain>
    </source>
</reference>
<dbReference type="PANTHER" id="PTHR43084:SF1">
    <property type="entry name" value="PERSULFIDE DIOXYGENASE ETHE1, MITOCHONDRIAL"/>
    <property type="match status" value="1"/>
</dbReference>
<dbReference type="InterPro" id="IPR036866">
    <property type="entry name" value="RibonucZ/Hydroxyglut_hydro"/>
</dbReference>
<dbReference type="GO" id="GO:0016787">
    <property type="term" value="F:hydrolase activity"/>
    <property type="evidence" value="ECO:0007669"/>
    <property type="project" value="InterPro"/>
</dbReference>
<name>A0A256G9A7_9HYPH</name>
<dbReference type="Gene3D" id="3.60.15.10">
    <property type="entry name" value="Ribonuclease Z/Hydroxyacylglutathione hydrolase-like"/>
    <property type="match status" value="1"/>
</dbReference>
<dbReference type="InterPro" id="IPR001279">
    <property type="entry name" value="Metallo-B-lactamas"/>
</dbReference>
<dbReference type="Pfam" id="PF04273">
    <property type="entry name" value="BLH_phosphatase"/>
    <property type="match status" value="1"/>
</dbReference>
<dbReference type="InterPro" id="IPR005939">
    <property type="entry name" value="BLH_phosphatase-like"/>
</dbReference>
<protein>
    <submittedName>
        <fullName evidence="3">Metallo-beta-lactamase superfamily protein</fullName>
    </submittedName>
</protein>
<sequence>MPVTRISERLSVSSQPGPEELRVLDRSGFRTLVNNRPDGEDADQPGNQAECDAAHQCDLSYAYIPVAMNTITEADVRAFQAVVRKSDGPVLAHCKTGTRSLSLHLIGEVLDGRISVEDVVPFGQQLGFDTSVAASWLQRFADRRPQVKGFFDRRTSSVQEVVSDPTTGMCAIVDPVLDFDEKSGSTAEINADTILEYVRDSGLTVEWILDTHPHADHFSAAQYLKEKTGAKTAIGEHVIRVQKLWKEIYNWPELATDGSQWDRLFADGETFNIGSIDARVLFSPGHTLASITYVVGDAAFVHETVFMPDSGTARADFPGGDARALWESIQNIIALPDETRLSTGHDYQPGGRTPRWESTVANQRNFNSHIAGELEETFVALRKERDKTLPMPRLILHALQVNISGGRLPEPEADGKRYLKFPLDALEGAAWE</sequence>
<dbReference type="InterPro" id="IPR051682">
    <property type="entry name" value="Mito_Persulfide_Diox"/>
</dbReference>
<evidence type="ECO:0000259" key="2">
    <source>
        <dbReference type="SMART" id="SM00849"/>
    </source>
</evidence>
<organism evidence="3 4">
    <name type="scientific">Brucella pseudogrignonensis</name>
    <dbReference type="NCBI Taxonomy" id="419475"/>
    <lineage>
        <taxon>Bacteria</taxon>
        <taxon>Pseudomonadati</taxon>
        <taxon>Pseudomonadota</taxon>
        <taxon>Alphaproteobacteria</taxon>
        <taxon>Hyphomicrobiales</taxon>
        <taxon>Brucellaceae</taxon>
        <taxon>Brucella/Ochrobactrum group</taxon>
        <taxon>Brucella</taxon>
    </lineage>
</organism>
<evidence type="ECO:0000313" key="3">
    <source>
        <dbReference type="EMBL" id="OYR23702.1"/>
    </source>
</evidence>
<keyword evidence="4" id="KW-1185">Reference proteome</keyword>
<comment type="caution">
    <text evidence="3">The sequence shown here is derived from an EMBL/GenBank/DDBJ whole genome shotgun (WGS) entry which is preliminary data.</text>
</comment>
<feature type="domain" description="Metallo-beta-lactamase" evidence="2">
    <location>
        <begin position="156"/>
        <end position="345"/>
    </location>
</feature>
<dbReference type="PANTHER" id="PTHR43084">
    <property type="entry name" value="PERSULFIDE DIOXYGENASE ETHE1"/>
    <property type="match status" value="1"/>
</dbReference>
<dbReference type="STRING" id="419475.A8A54_21665"/>
<dbReference type="InterPro" id="IPR044528">
    <property type="entry name" value="POD-like_MBL-fold"/>
</dbReference>
<dbReference type="SUPFAM" id="SSF52799">
    <property type="entry name" value="(Phosphotyrosine protein) phosphatases II"/>
    <property type="match status" value="1"/>
</dbReference>
<dbReference type="InterPro" id="IPR053449">
    <property type="entry name" value="MBL-like_hydrolase"/>
</dbReference>
<dbReference type="AlphaFoldDB" id="A0A256G9A7"/>
<dbReference type="Gene3D" id="3.90.190.10">
    <property type="entry name" value="Protein tyrosine phosphatase superfamily"/>
    <property type="match status" value="1"/>
</dbReference>
<dbReference type="NCBIfam" id="NF040641">
    <property type="entry name" value="bifunc_ST_SDO"/>
    <property type="match status" value="1"/>
</dbReference>
<dbReference type="GO" id="GO:0046872">
    <property type="term" value="F:metal ion binding"/>
    <property type="evidence" value="ECO:0007669"/>
    <property type="project" value="UniProtKB-KW"/>
</dbReference>
<dbReference type="EMBL" id="NNRM01000039">
    <property type="protein sequence ID" value="OYR23702.1"/>
    <property type="molecule type" value="Genomic_DNA"/>
</dbReference>